<dbReference type="AlphaFoldDB" id="T1GI27"/>
<evidence type="ECO:0000313" key="2">
    <source>
        <dbReference type="EnsemblMetazoa" id="MESCA003094-PA"/>
    </source>
</evidence>
<organism evidence="2 3">
    <name type="scientific">Megaselia scalaris</name>
    <name type="common">Humpbacked fly</name>
    <name type="synonym">Phora scalaris</name>
    <dbReference type="NCBI Taxonomy" id="36166"/>
    <lineage>
        <taxon>Eukaryota</taxon>
        <taxon>Metazoa</taxon>
        <taxon>Ecdysozoa</taxon>
        <taxon>Arthropoda</taxon>
        <taxon>Hexapoda</taxon>
        <taxon>Insecta</taxon>
        <taxon>Pterygota</taxon>
        <taxon>Neoptera</taxon>
        <taxon>Endopterygota</taxon>
        <taxon>Diptera</taxon>
        <taxon>Brachycera</taxon>
        <taxon>Muscomorpha</taxon>
        <taxon>Platypezoidea</taxon>
        <taxon>Phoridae</taxon>
        <taxon>Megaseliini</taxon>
        <taxon>Megaselia</taxon>
    </lineage>
</organism>
<feature type="region of interest" description="Disordered" evidence="1">
    <location>
        <begin position="43"/>
        <end position="68"/>
    </location>
</feature>
<reference evidence="3" key="1">
    <citation type="submission" date="2013-02" db="EMBL/GenBank/DDBJ databases">
        <authorList>
            <person name="Hughes D."/>
        </authorList>
    </citation>
    <scope>NUCLEOTIDE SEQUENCE</scope>
    <source>
        <strain>Durham</strain>
        <strain evidence="3">NC isolate 2 -- Noor lab</strain>
    </source>
</reference>
<dbReference type="HOGENOM" id="CLU_2796890_0_0_1"/>
<reference evidence="2" key="2">
    <citation type="submission" date="2015-06" db="UniProtKB">
        <authorList>
            <consortium name="EnsemblMetazoa"/>
        </authorList>
    </citation>
    <scope>IDENTIFICATION</scope>
</reference>
<keyword evidence="3" id="KW-1185">Reference proteome</keyword>
<sequence>MGNGTIKRAFNRGTLQGGVISPLLLLTISRGVVKFKPYGHGGGKYHGQKCSSPTKHGPFQGKKLFQRK</sequence>
<evidence type="ECO:0000313" key="3">
    <source>
        <dbReference type="Proteomes" id="UP000015102"/>
    </source>
</evidence>
<name>T1GI27_MEGSC</name>
<protein>
    <recommendedName>
        <fullName evidence="4">Reverse transcriptase domain-containing protein</fullName>
    </recommendedName>
</protein>
<dbReference type="EnsemblMetazoa" id="MESCA003094-RA">
    <property type="protein sequence ID" value="MESCA003094-PA"/>
    <property type="gene ID" value="MESCA003094"/>
</dbReference>
<evidence type="ECO:0000256" key="1">
    <source>
        <dbReference type="SAM" id="MobiDB-lite"/>
    </source>
</evidence>
<dbReference type="EMBL" id="CAQQ02135960">
    <property type="status" value="NOT_ANNOTATED_CDS"/>
    <property type="molecule type" value="Genomic_DNA"/>
</dbReference>
<proteinExistence type="predicted"/>
<evidence type="ECO:0008006" key="4">
    <source>
        <dbReference type="Google" id="ProtNLM"/>
    </source>
</evidence>
<dbReference type="Proteomes" id="UP000015102">
    <property type="component" value="Unassembled WGS sequence"/>
</dbReference>
<accession>T1GI27</accession>